<protein>
    <recommendedName>
        <fullName evidence="5">Exodeoxyribonuclease 7 large subunit</fullName>
        <ecNumber evidence="5">3.1.11.6</ecNumber>
    </recommendedName>
    <alternativeName>
        <fullName evidence="5">Exodeoxyribonuclease VII large subunit</fullName>
        <shortName evidence="5">Exonuclease VII large subunit</shortName>
    </alternativeName>
</protein>
<evidence type="ECO:0000256" key="4">
    <source>
        <dbReference type="ARBA" id="ARBA00022839"/>
    </source>
</evidence>
<comment type="caution">
    <text evidence="10">The sequence shown here is derived from an EMBL/GenBank/DDBJ whole genome shotgun (WGS) entry which is preliminary data.</text>
</comment>
<evidence type="ECO:0000256" key="2">
    <source>
        <dbReference type="ARBA" id="ARBA00022722"/>
    </source>
</evidence>
<feature type="domain" description="Exonuclease VII large subunit C-terminal" evidence="8">
    <location>
        <begin position="123"/>
        <end position="435"/>
    </location>
</feature>
<dbReference type="Proteomes" id="UP001595962">
    <property type="component" value="Unassembled WGS sequence"/>
</dbReference>
<evidence type="ECO:0000256" key="3">
    <source>
        <dbReference type="ARBA" id="ARBA00022801"/>
    </source>
</evidence>
<reference evidence="11" key="1">
    <citation type="journal article" date="2019" name="Int. J. Syst. Evol. Microbiol.">
        <title>The Global Catalogue of Microorganisms (GCM) 10K type strain sequencing project: providing services to taxonomists for standard genome sequencing and annotation.</title>
        <authorList>
            <consortium name="The Broad Institute Genomics Platform"/>
            <consortium name="The Broad Institute Genome Sequencing Center for Infectious Disease"/>
            <person name="Wu L."/>
            <person name="Ma J."/>
        </authorList>
    </citation>
    <scope>NUCLEOTIDE SEQUENCE [LARGE SCALE GENOMIC DNA]</scope>
    <source>
        <strain evidence="11">DT28</strain>
    </source>
</reference>
<keyword evidence="3 5" id="KW-0378">Hydrolase</keyword>
<dbReference type="InterPro" id="IPR020579">
    <property type="entry name" value="Exonuc_VII_lsu_C"/>
</dbReference>
<dbReference type="CDD" id="cd04489">
    <property type="entry name" value="ExoVII_LU_OBF"/>
    <property type="match status" value="1"/>
</dbReference>
<dbReference type="HAMAP" id="MF_00378">
    <property type="entry name" value="Exonuc_7_L"/>
    <property type="match status" value="1"/>
</dbReference>
<evidence type="ECO:0000259" key="8">
    <source>
        <dbReference type="Pfam" id="PF02601"/>
    </source>
</evidence>
<dbReference type="EMBL" id="JBHSGB010000013">
    <property type="protein sequence ID" value="MFC4656253.1"/>
    <property type="molecule type" value="Genomic_DNA"/>
</dbReference>
<evidence type="ECO:0000256" key="7">
    <source>
        <dbReference type="SAM" id="Coils"/>
    </source>
</evidence>
<dbReference type="PANTHER" id="PTHR30008:SF0">
    <property type="entry name" value="EXODEOXYRIBONUCLEASE 7 LARGE SUBUNIT"/>
    <property type="match status" value="1"/>
</dbReference>
<keyword evidence="2 5" id="KW-0540">Nuclease</keyword>
<feature type="domain" description="OB-fold nucleic acid binding" evidence="9">
    <location>
        <begin position="7"/>
        <end position="100"/>
    </location>
</feature>
<evidence type="ECO:0000256" key="5">
    <source>
        <dbReference type="HAMAP-Rule" id="MF_00378"/>
    </source>
</evidence>
<accession>A0ABV9JPR1</accession>
<dbReference type="Pfam" id="PF02601">
    <property type="entry name" value="Exonuc_VII_L"/>
    <property type="match status" value="1"/>
</dbReference>
<organism evidence="10 11">
    <name type="scientific">Rheinheimera marina</name>
    <dbReference type="NCBI Taxonomy" id="1774958"/>
    <lineage>
        <taxon>Bacteria</taxon>
        <taxon>Pseudomonadati</taxon>
        <taxon>Pseudomonadota</taxon>
        <taxon>Gammaproteobacteria</taxon>
        <taxon>Chromatiales</taxon>
        <taxon>Chromatiaceae</taxon>
        <taxon>Rheinheimera</taxon>
    </lineage>
</organism>
<comment type="catalytic activity">
    <reaction evidence="5 6">
        <text>Exonucleolytic cleavage in either 5'- to 3'- or 3'- to 5'-direction to yield nucleoside 5'-phosphates.</text>
        <dbReference type="EC" id="3.1.11.6"/>
    </reaction>
</comment>
<keyword evidence="4 5" id="KW-0269">Exonuclease</keyword>
<dbReference type="InterPro" id="IPR025824">
    <property type="entry name" value="OB-fold_nuc-bd_dom"/>
</dbReference>
<comment type="function">
    <text evidence="5">Bidirectionally degrades single-stranded DNA into large acid-insoluble oligonucleotides, which are then degraded further into small acid-soluble oligonucleotides.</text>
</comment>
<keyword evidence="11" id="KW-1185">Reference proteome</keyword>
<gene>
    <name evidence="5 10" type="primary">xseA</name>
    <name evidence="10" type="ORF">ACFO3I_14650</name>
</gene>
<dbReference type="InterPro" id="IPR003753">
    <property type="entry name" value="Exonuc_VII_L"/>
</dbReference>
<dbReference type="GO" id="GO:0008855">
    <property type="term" value="F:exodeoxyribonuclease VII activity"/>
    <property type="evidence" value="ECO:0007669"/>
    <property type="project" value="UniProtKB-EC"/>
</dbReference>
<name>A0ABV9JPR1_9GAMM</name>
<dbReference type="Pfam" id="PF13742">
    <property type="entry name" value="tRNA_anti_2"/>
    <property type="match status" value="1"/>
</dbReference>
<evidence type="ECO:0000313" key="10">
    <source>
        <dbReference type="EMBL" id="MFC4656253.1"/>
    </source>
</evidence>
<evidence type="ECO:0000313" key="11">
    <source>
        <dbReference type="Proteomes" id="UP001595962"/>
    </source>
</evidence>
<evidence type="ECO:0000256" key="1">
    <source>
        <dbReference type="ARBA" id="ARBA00022490"/>
    </source>
</evidence>
<sequence length="445" mass="49750">MSQADIYTVSRLNSEVRLTLELQFKQLWLVGEVSNFVAASSGHWYFTLKDQAAQVKVAMFKQANRYASLQPRSGQQVLIRARISVYEPRGEYQLLADMIEPAGDGLLKQQYEQLKAQLAAEGLLAPERKKPLPGLVKRVGVVTSPTGAAIRDILTVLQRRAPALEVVIYPSQVQGATAAQQLVQALQSAIRRNEVDVLIIGRGGGSLEDLWCFNDETLARQIACCPIPTISAVGHEIDFTIADFVADMRAATPSAAAELVSPDQQQQLQLLQKNAARLQQSMQNYLRSKSPALQHLQHRLQLLDPARRLQQQQQRLDELQLALTRALQRQLQQFTQRVAQLEQRVYQQNPALQLSRQAQQLNQLQQRLKQALQTQLQQKQQHWLLFSSRLNTVSPLATLQRGYSISLTAEGKVVTSAAQLQPGDQLESRLAQGTVISVVSHTQQD</sequence>
<dbReference type="RefSeq" id="WP_377335135.1">
    <property type="nucleotide sequence ID" value="NZ_JBHSGB010000013.1"/>
</dbReference>
<dbReference type="PANTHER" id="PTHR30008">
    <property type="entry name" value="EXODEOXYRIBONUCLEASE 7 LARGE SUBUNIT"/>
    <property type="match status" value="1"/>
</dbReference>
<comment type="subcellular location">
    <subcellularLocation>
        <location evidence="5 6">Cytoplasm</location>
    </subcellularLocation>
</comment>
<proteinExistence type="inferred from homology"/>
<evidence type="ECO:0000259" key="9">
    <source>
        <dbReference type="Pfam" id="PF13742"/>
    </source>
</evidence>
<evidence type="ECO:0000256" key="6">
    <source>
        <dbReference type="RuleBase" id="RU004355"/>
    </source>
</evidence>
<comment type="similarity">
    <text evidence="5 6">Belongs to the XseA family.</text>
</comment>
<keyword evidence="7" id="KW-0175">Coiled coil</keyword>
<feature type="coiled-coil region" evidence="7">
    <location>
        <begin position="268"/>
        <end position="381"/>
    </location>
</feature>
<keyword evidence="1 5" id="KW-0963">Cytoplasm</keyword>
<dbReference type="NCBIfam" id="TIGR00237">
    <property type="entry name" value="xseA"/>
    <property type="match status" value="1"/>
</dbReference>
<dbReference type="EC" id="3.1.11.6" evidence="5"/>
<comment type="subunit">
    <text evidence="5">Heterooligomer composed of large and small subunits.</text>
</comment>